<protein>
    <submittedName>
        <fullName evidence="8">Putative polyketide synthase</fullName>
    </submittedName>
</protein>
<feature type="region of interest" description="C-terminal hotdog fold" evidence="4">
    <location>
        <begin position="1215"/>
        <end position="1409"/>
    </location>
</feature>
<evidence type="ECO:0000259" key="7">
    <source>
        <dbReference type="PROSITE" id="PS52019"/>
    </source>
</evidence>
<dbReference type="InterPro" id="IPR016036">
    <property type="entry name" value="Malonyl_transacylase_ACP-bd"/>
</dbReference>
<dbReference type="RefSeq" id="WP_202233418.1">
    <property type="nucleotide sequence ID" value="NZ_AP018365.1"/>
</dbReference>
<keyword evidence="3" id="KW-0597">Phosphoprotein</keyword>
<dbReference type="InterPro" id="IPR014043">
    <property type="entry name" value="Acyl_transferase_dom"/>
</dbReference>
<reference evidence="8 9" key="1">
    <citation type="journal article" date="2010" name="J. Bacteriol.">
        <title>Biochemical characterization of a novel indole prenyltransferase from Streptomyces sp. SN-593.</title>
        <authorList>
            <person name="Takahashi S."/>
            <person name="Takagi H."/>
            <person name="Toyoda A."/>
            <person name="Uramoto M."/>
            <person name="Nogawa T."/>
            <person name="Ueki M."/>
            <person name="Sakaki Y."/>
            <person name="Osada H."/>
        </authorList>
    </citation>
    <scope>NUCLEOTIDE SEQUENCE [LARGE SCALE GENOMIC DNA]</scope>
    <source>
        <strain evidence="8 9">SN-593</strain>
    </source>
</reference>
<feature type="compositionally biased region" description="Polar residues" evidence="5">
    <location>
        <begin position="1173"/>
        <end position="1182"/>
    </location>
</feature>
<evidence type="ECO:0000256" key="1">
    <source>
        <dbReference type="ARBA" id="ARBA00004792"/>
    </source>
</evidence>
<feature type="region of interest" description="Disordered" evidence="5">
    <location>
        <begin position="1297"/>
        <end position="1336"/>
    </location>
</feature>
<keyword evidence="9" id="KW-1185">Reference proteome</keyword>
<dbReference type="PANTHER" id="PTHR43775">
    <property type="entry name" value="FATTY ACID SYNTHASE"/>
    <property type="match status" value="1"/>
</dbReference>
<dbReference type="Gene3D" id="3.40.366.10">
    <property type="entry name" value="Malonyl-Coenzyme A Acyl Carrier Protein, domain 2"/>
    <property type="match status" value="1"/>
</dbReference>
<feature type="domain" description="PKS/mFAS DH" evidence="7">
    <location>
        <begin position="950"/>
        <end position="1409"/>
    </location>
</feature>
<gene>
    <name evidence="8" type="ORF">RVR_2661</name>
</gene>
<dbReference type="Pfam" id="PF14765">
    <property type="entry name" value="PS-DH"/>
    <property type="match status" value="2"/>
</dbReference>
<reference evidence="8 9" key="2">
    <citation type="journal article" date="2011" name="J. Antibiot.">
        <title>Furaquinocins I and J: novel polyketide isoprenoid hybrid compounds from Streptomyces reveromyceticus SN-593.</title>
        <authorList>
            <person name="Panthee S."/>
            <person name="Takahashi S."/>
            <person name="Takagi H."/>
            <person name="Nogawa T."/>
            <person name="Oowada E."/>
            <person name="Uramoto M."/>
            <person name="Osada H."/>
        </authorList>
    </citation>
    <scope>NUCLEOTIDE SEQUENCE [LARGE SCALE GENOMIC DNA]</scope>
    <source>
        <strain evidence="8 9">SN-593</strain>
    </source>
</reference>
<feature type="compositionally biased region" description="Low complexity" evidence="5">
    <location>
        <begin position="212"/>
        <end position="221"/>
    </location>
</feature>
<feature type="active site" description="Proton acceptor; for dehydratase activity" evidence="4">
    <location>
        <position position="987"/>
    </location>
</feature>
<dbReference type="InterPro" id="IPR016035">
    <property type="entry name" value="Acyl_Trfase/lysoPLipase"/>
</dbReference>
<name>A0A7U3UR31_9ACTN</name>
<dbReference type="Gene3D" id="3.30.70.3290">
    <property type="match status" value="1"/>
</dbReference>
<evidence type="ECO:0000313" key="8">
    <source>
        <dbReference type="EMBL" id="BBA97086.1"/>
    </source>
</evidence>
<dbReference type="PANTHER" id="PTHR43775:SF37">
    <property type="entry name" value="SI:DKEY-61P9.11"/>
    <property type="match status" value="1"/>
</dbReference>
<dbReference type="InterPro" id="IPR049551">
    <property type="entry name" value="PKS_DH_C"/>
</dbReference>
<dbReference type="Gene3D" id="3.40.47.10">
    <property type="match status" value="1"/>
</dbReference>
<feature type="region of interest" description="N-terminal hotdog fold" evidence="4">
    <location>
        <begin position="950"/>
        <end position="1144"/>
    </location>
</feature>
<evidence type="ECO:0000256" key="4">
    <source>
        <dbReference type="PROSITE-ProRule" id="PRU01363"/>
    </source>
</evidence>
<dbReference type="InterPro" id="IPR014030">
    <property type="entry name" value="Ketoacyl_synth_N"/>
</dbReference>
<feature type="region of interest" description="Disordered" evidence="5">
    <location>
        <begin position="210"/>
        <end position="230"/>
    </location>
</feature>
<dbReference type="SMART" id="SM00827">
    <property type="entry name" value="PKS_AT"/>
    <property type="match status" value="1"/>
</dbReference>
<feature type="compositionally biased region" description="Low complexity" evidence="5">
    <location>
        <begin position="911"/>
        <end position="925"/>
    </location>
</feature>
<feature type="region of interest" description="Disordered" evidence="5">
    <location>
        <begin position="1020"/>
        <end position="1079"/>
    </location>
</feature>
<dbReference type="InterPro" id="IPR042104">
    <property type="entry name" value="PKS_dehydratase_sf"/>
</dbReference>
<dbReference type="Pfam" id="PF00109">
    <property type="entry name" value="ketoacyl-synt"/>
    <property type="match status" value="1"/>
</dbReference>
<dbReference type="InterPro" id="IPR020807">
    <property type="entry name" value="PKS_DH"/>
</dbReference>
<evidence type="ECO:0000256" key="5">
    <source>
        <dbReference type="SAM" id="MobiDB-lite"/>
    </source>
</evidence>
<evidence type="ECO:0000313" key="9">
    <source>
        <dbReference type="Proteomes" id="UP000595703"/>
    </source>
</evidence>
<evidence type="ECO:0000256" key="3">
    <source>
        <dbReference type="ARBA" id="ARBA00022553"/>
    </source>
</evidence>
<dbReference type="SUPFAM" id="SSF52151">
    <property type="entry name" value="FabD/lysophospholipase-like"/>
    <property type="match status" value="1"/>
</dbReference>
<proteinExistence type="predicted"/>
<dbReference type="SMART" id="SM00826">
    <property type="entry name" value="PKS_DH"/>
    <property type="match status" value="1"/>
</dbReference>
<dbReference type="KEGG" id="arev:RVR_2661"/>
<feature type="compositionally biased region" description="Low complexity" evidence="5">
    <location>
        <begin position="934"/>
        <end position="962"/>
    </location>
</feature>
<dbReference type="PROSITE" id="PS52019">
    <property type="entry name" value="PKS_MFAS_DH"/>
    <property type="match status" value="1"/>
</dbReference>
<feature type="region of interest" description="Disordered" evidence="5">
    <location>
        <begin position="911"/>
        <end position="978"/>
    </location>
</feature>
<dbReference type="InterPro" id="IPR050091">
    <property type="entry name" value="PKS_NRPS_Biosynth_Enz"/>
</dbReference>
<feature type="compositionally biased region" description="Basic and acidic residues" evidence="5">
    <location>
        <begin position="44"/>
        <end position="56"/>
    </location>
</feature>
<dbReference type="InterPro" id="IPR014031">
    <property type="entry name" value="Ketoacyl_synth_C"/>
</dbReference>
<accession>A0A7U3UR31</accession>
<dbReference type="InterPro" id="IPR020841">
    <property type="entry name" value="PKS_Beta-ketoAc_synthase_dom"/>
</dbReference>
<dbReference type="EMBL" id="AP018365">
    <property type="protein sequence ID" value="BBA97086.1"/>
    <property type="molecule type" value="Genomic_DNA"/>
</dbReference>
<dbReference type="InterPro" id="IPR016039">
    <property type="entry name" value="Thiolase-like"/>
</dbReference>
<dbReference type="InterPro" id="IPR032821">
    <property type="entry name" value="PKS_assoc"/>
</dbReference>
<feature type="compositionally biased region" description="Low complexity" evidence="5">
    <location>
        <begin position="1055"/>
        <end position="1065"/>
    </location>
</feature>
<sequence length="1431" mass="146110">MEAEPIAVVGVGCTLPGGVRTLEAARAVFEGGRTCVRELPSGRGEVDARHDPDPRAPGRTSVRYGGVVDDIDRFDAAFFDVSDAEAVRMDPQHRMLLQTVWHALENAGQDPEELSGGTTGVFVALASHDYALLRSRGGPAAVGAHEAGNTAGMAAGRIAHFLGLRGPCLTVDTACSGSLVALHLARQSLLTGECDTAIVAGANAVLVPDAHPSPAGSGRSSRAGDCRTADTDADTDADGYVCSDGYVRSDGCVAVLLKRQSLAEEQGDPILAGVVGTALNHSGGARGLATPDGSGQQRVIRAALASAGVQPRQVDYVEAHGAGTPVGDPVEMDAILRTYGAGRPTDQPLYVSSGQGNLGHIEAGAGLLGVVRAALSLDRETIYPSLHLDRPHPGIDLAGTPVRIPGAPVRWPRRDSPRLAAVNSFGHSGTNAHALLREAPRRDPADPPPPAAAPARADELLVLSAKSADSLHDLAGRWADFLTRPDGPGLPAAVFTAAAGRAALRHRIAVTGRGATRLADGLREWRAGRAPAGVTAGHPRGTAEVALVFSGEGTQYPAMARELYAQEPVFTDAVDRCAAVVDGLLDVPLREVLFGRVPTGPGGSARGDGGPARDAADIDDTRFAGPALFAVGYGIAELLRSWGVRPAAVTGHGVGELVAACVGGMLAPEEAARFSVGRARVLAALPPGGRMLAVGADVRTVAGWLAGHEGRAAVAAVNGPRGVVVSGAADAVREIAGRAAAAGADTAWLRTSHAHHSPLMDPALPELRALAAELRPRRPDSRVFSGTTARPLTGEEGPGYWAAQARELVRRHDAVRAAVDAGCTLVVEVGPHAAPTGHVAEAFADRGVTALTTLDRDGQDVRRLLGVAGALFTAGAELALPRVYRGDRYRRTSAAPLYPFRKDRYWWGDSSAPTGSASSTATAPARPAPPPPRAATAAAAPPAAGVTAPAPTVPAPAAAPTAEAHARQPGPSVHDHRLAVEPPWSDHRVHGATVFPGTGHLDLVVRALAEAAREAAATGGAGAGAGATEGAEAVTGNGNGAGTHAPDDADGGGSTEATGSTGATDLGAAHGDGSSDGERTSLVLTDVRFLRPLVLTAAGPTTARVTLSAPGPGGVRRFTVTSGAPGGSWPEHCHGTVAPAPGTEPTGRTERAEPAGWTVPTQRTGPAEPTRRTGPTEQTDPTDPTGRTGRTESAGRTGQDEPSGPVPDVLRARAPHALRTARLYGALRAGGLEHGTHFATVRELWRARSGRAEALGRITPAPDGAPAEPHPYRLATVLDGALQLAAAFFLRPEEPDDAGAECAGAEGRRADPASGSGTEEGGEEADRAAAGGIAADTPTLLPGGYVPVALRRLALSGPLPGQVWAQVRRRPHATRTGFTVDLRLTDDAGRVVADLEGVEFRHAGALAGRASADRARHAAGEVAGTPGGPTL</sequence>
<dbReference type="SMART" id="SM00825">
    <property type="entry name" value="PKS_KS"/>
    <property type="match status" value="1"/>
</dbReference>
<dbReference type="InterPro" id="IPR001227">
    <property type="entry name" value="Ac_transferase_dom_sf"/>
</dbReference>
<dbReference type="Pfam" id="PF16197">
    <property type="entry name" value="KAsynt_C_assoc"/>
    <property type="match status" value="1"/>
</dbReference>
<dbReference type="SUPFAM" id="SSF53901">
    <property type="entry name" value="Thiolase-like"/>
    <property type="match status" value="1"/>
</dbReference>
<dbReference type="GO" id="GO:0004312">
    <property type="term" value="F:fatty acid synthase activity"/>
    <property type="evidence" value="ECO:0007669"/>
    <property type="project" value="TreeGrafter"/>
</dbReference>
<dbReference type="Pfam" id="PF00698">
    <property type="entry name" value="Acyl_transf_1"/>
    <property type="match status" value="1"/>
</dbReference>
<comment type="pathway">
    <text evidence="1">Antibiotic biosynthesis.</text>
</comment>
<dbReference type="SUPFAM" id="SSF55048">
    <property type="entry name" value="Probable ACP-binding domain of malonyl-CoA ACP transacylase"/>
    <property type="match status" value="1"/>
</dbReference>
<organism evidence="8 9">
    <name type="scientific">Actinacidiphila reveromycinica</name>
    <dbReference type="NCBI Taxonomy" id="659352"/>
    <lineage>
        <taxon>Bacteria</taxon>
        <taxon>Bacillati</taxon>
        <taxon>Actinomycetota</taxon>
        <taxon>Actinomycetes</taxon>
        <taxon>Kitasatosporales</taxon>
        <taxon>Streptomycetaceae</taxon>
        <taxon>Actinacidiphila</taxon>
    </lineage>
</organism>
<reference evidence="8 9" key="4">
    <citation type="journal article" date="2020" name="Sci. Rep.">
        <title>beta-carboline chemical signals induce reveromycin production through a LuxR family regulator in Streptomyces sp. SN-593.</title>
        <authorList>
            <person name="Panthee S."/>
            <person name="Kito N."/>
            <person name="Hayashi T."/>
            <person name="Shimizu T."/>
            <person name="Ishikawa J."/>
            <person name="Hamamoto H."/>
            <person name="Osada H."/>
            <person name="Takahashi S."/>
        </authorList>
    </citation>
    <scope>NUCLEOTIDE SEQUENCE [LARGE SCALE GENOMIC DNA]</scope>
    <source>
        <strain evidence="8 9">SN-593</strain>
    </source>
</reference>
<dbReference type="CDD" id="cd00833">
    <property type="entry name" value="PKS"/>
    <property type="match status" value="1"/>
</dbReference>
<dbReference type="InterPro" id="IPR049900">
    <property type="entry name" value="PKS_mFAS_DH"/>
</dbReference>
<feature type="region of interest" description="Disordered" evidence="5">
    <location>
        <begin position="39"/>
        <end position="62"/>
    </location>
</feature>
<dbReference type="Pfam" id="PF02801">
    <property type="entry name" value="Ketoacyl-synt_C"/>
    <property type="match status" value="1"/>
</dbReference>
<dbReference type="GO" id="GO:0006633">
    <property type="term" value="P:fatty acid biosynthetic process"/>
    <property type="evidence" value="ECO:0007669"/>
    <property type="project" value="TreeGrafter"/>
</dbReference>
<dbReference type="Proteomes" id="UP000595703">
    <property type="component" value="Chromosome"/>
</dbReference>
<evidence type="ECO:0000256" key="2">
    <source>
        <dbReference type="ARBA" id="ARBA00022450"/>
    </source>
</evidence>
<dbReference type="Gene3D" id="3.10.129.110">
    <property type="entry name" value="Polyketide synthase dehydratase"/>
    <property type="match status" value="3"/>
</dbReference>
<evidence type="ECO:0000259" key="6">
    <source>
        <dbReference type="PROSITE" id="PS52004"/>
    </source>
</evidence>
<reference evidence="8 9" key="3">
    <citation type="journal article" date="2011" name="Nat. Chem. Biol.">
        <title>Reveromycin A biosynthesis uses RevG and RevJ for stereospecific spiroacetal formation.</title>
        <authorList>
            <person name="Takahashi S."/>
            <person name="Toyoda A."/>
            <person name="Sekiyama Y."/>
            <person name="Takagi H."/>
            <person name="Nogawa T."/>
            <person name="Uramoto M."/>
            <person name="Suzuki R."/>
            <person name="Koshino H."/>
            <person name="Kumano T."/>
            <person name="Panthee S."/>
            <person name="Dairi T."/>
            <person name="Ishikawa J."/>
            <person name="Ikeda H."/>
            <person name="Sakaki Y."/>
            <person name="Osada H."/>
        </authorList>
    </citation>
    <scope>NUCLEOTIDE SEQUENCE [LARGE SCALE GENOMIC DNA]</scope>
    <source>
        <strain evidence="8 9">SN-593</strain>
    </source>
</reference>
<feature type="active site" description="Proton donor; for dehydratase activity" evidence="4">
    <location>
        <position position="1279"/>
    </location>
</feature>
<keyword evidence="2" id="KW-0596">Phosphopantetheine</keyword>
<dbReference type="PROSITE" id="PS52004">
    <property type="entry name" value="KS3_2"/>
    <property type="match status" value="1"/>
</dbReference>
<feature type="domain" description="Ketosynthase family 3 (KS3)" evidence="6">
    <location>
        <begin position="3"/>
        <end position="438"/>
    </location>
</feature>
<feature type="region of interest" description="Disordered" evidence="5">
    <location>
        <begin position="1121"/>
        <end position="1207"/>
    </location>
</feature>